<dbReference type="RefSeq" id="XP_043001932.1">
    <property type="nucleotide sequence ID" value="XM_043159978.1"/>
</dbReference>
<dbReference type="Proteomes" id="UP001049176">
    <property type="component" value="Chromosome 11"/>
</dbReference>
<name>A0A9P7RLJ7_9AGAR</name>
<dbReference type="EMBL" id="CM032191">
    <property type="protein sequence ID" value="KAG7085461.1"/>
    <property type="molecule type" value="Genomic_DNA"/>
</dbReference>
<proteinExistence type="predicted"/>
<reference evidence="1" key="1">
    <citation type="journal article" date="2021" name="Genome Biol. Evol.">
        <title>The assembled and annotated genome of the fairy-ring fungus Marasmius oreades.</title>
        <authorList>
            <person name="Hiltunen M."/>
            <person name="Ament-Velasquez S.L."/>
            <person name="Johannesson H."/>
        </authorList>
    </citation>
    <scope>NUCLEOTIDE SEQUENCE</scope>
    <source>
        <strain evidence="1">03SP1</strain>
    </source>
</reference>
<organism evidence="1 2">
    <name type="scientific">Marasmius oreades</name>
    <name type="common">fairy-ring Marasmius</name>
    <dbReference type="NCBI Taxonomy" id="181124"/>
    <lineage>
        <taxon>Eukaryota</taxon>
        <taxon>Fungi</taxon>
        <taxon>Dikarya</taxon>
        <taxon>Basidiomycota</taxon>
        <taxon>Agaricomycotina</taxon>
        <taxon>Agaricomycetes</taxon>
        <taxon>Agaricomycetidae</taxon>
        <taxon>Agaricales</taxon>
        <taxon>Marasmiineae</taxon>
        <taxon>Marasmiaceae</taxon>
        <taxon>Marasmius</taxon>
    </lineage>
</organism>
<sequence>MYSSLIYWIFGTGDIFYFQDPAIQDNTPVVELKESIIRQRGIETTINDNGQLFFVDVPVENPLDSDALFTRLNDENLLKSREPPIDIARLRDLFKESSPNRNVHFIYIPPKLHSRRRKRPNSVSVSDIPPERDLKKMRAYSDTPSLLATPSRYQAAQCIPTTRLIFDDRPKPDYNVAPIALLYPPYGDFLDACAKPKEFEAIDLIAMMREVDALVVIAAGFHKDEDERNNQFIDALNRILQCYHDRSDQLAPMSCAIIAQKRTTDGYTSDPIADRSLEVKCNTGSATSNAEVQVALHVHNINASAQERCPKLFERYRVPTLAMTLNGTSLQFFAMVQLNKMPRQVALTPSFRLVQCPGDGGGYACGRADSPLYRAFAAALVLCKRIAKDMKDWMNAADSDTNSDDAPFIPIQNYTLPTISQIGDVRFQIESKLGLNHGPSYVYLARTEQGRYVVVKFSSNTAGIFTIFVRRRGWLPSSLVMRIYLEGGLGL</sequence>
<keyword evidence="2" id="KW-1185">Reference proteome</keyword>
<comment type="caution">
    <text evidence="1">The sequence shown here is derived from an EMBL/GenBank/DDBJ whole genome shotgun (WGS) entry which is preliminary data.</text>
</comment>
<dbReference type="OrthoDB" id="3261131at2759"/>
<accession>A0A9P7RLJ7</accession>
<dbReference type="AlphaFoldDB" id="A0A9P7RLJ7"/>
<evidence type="ECO:0000313" key="2">
    <source>
        <dbReference type="Proteomes" id="UP001049176"/>
    </source>
</evidence>
<protein>
    <submittedName>
        <fullName evidence="1">Uncharacterized protein</fullName>
    </submittedName>
</protein>
<dbReference type="GeneID" id="66072098"/>
<dbReference type="KEGG" id="more:E1B28_003022"/>
<gene>
    <name evidence="1" type="ORF">E1B28_003022</name>
</gene>
<evidence type="ECO:0000313" key="1">
    <source>
        <dbReference type="EMBL" id="KAG7085461.1"/>
    </source>
</evidence>